<evidence type="ECO:0000259" key="5">
    <source>
        <dbReference type="PROSITE" id="PS50122"/>
    </source>
</evidence>
<dbReference type="RefSeq" id="WP_191156642.1">
    <property type="nucleotide sequence ID" value="NZ_JACWUN010000013.1"/>
</dbReference>
<dbReference type="InterPro" id="IPR000014">
    <property type="entry name" value="PAS"/>
</dbReference>
<reference evidence="7" key="1">
    <citation type="submission" date="2020-09" db="EMBL/GenBank/DDBJ databases">
        <title>Pelobacter alkaliphilus sp. nov., a novel anaerobic arsenate-reducing bacterium from terrestrial mud volcano.</title>
        <authorList>
            <person name="Khomyakova M.A."/>
            <person name="Merkel A.Y."/>
            <person name="Slobodkin A.I."/>
        </authorList>
    </citation>
    <scope>NUCLEOTIDE SEQUENCE</scope>
    <source>
        <strain evidence="7">M08fum</strain>
    </source>
</reference>
<feature type="domain" description="CheR-type methyltransferase" evidence="6">
    <location>
        <begin position="236"/>
        <end position="517"/>
    </location>
</feature>
<evidence type="ECO:0000256" key="2">
    <source>
        <dbReference type="SAM" id="Coils"/>
    </source>
</evidence>
<dbReference type="SUPFAM" id="SSF47757">
    <property type="entry name" value="Chemotaxis receptor methyltransferase CheR, N-terminal domain"/>
    <property type="match status" value="1"/>
</dbReference>
<feature type="active site" evidence="1">
    <location>
        <position position="172"/>
    </location>
</feature>
<dbReference type="GO" id="GO:0008984">
    <property type="term" value="F:protein-glutamate methylesterase activity"/>
    <property type="evidence" value="ECO:0007669"/>
    <property type="project" value="InterPro"/>
</dbReference>
<dbReference type="PROSITE" id="PS50122">
    <property type="entry name" value="CHEB"/>
    <property type="match status" value="1"/>
</dbReference>
<name>A0A8J6QRX5_9BACT</name>
<dbReference type="GO" id="GO:0000156">
    <property type="term" value="F:phosphorelay response regulator activity"/>
    <property type="evidence" value="ECO:0007669"/>
    <property type="project" value="InterPro"/>
</dbReference>
<dbReference type="PANTHER" id="PTHR24422:SF27">
    <property type="entry name" value="PROTEIN-GLUTAMATE O-METHYLTRANSFERASE"/>
    <property type="match status" value="1"/>
</dbReference>
<dbReference type="InterPro" id="IPR000700">
    <property type="entry name" value="PAS-assoc_C"/>
</dbReference>
<feature type="domain" description="PAC" evidence="4">
    <location>
        <begin position="1078"/>
        <end position="1130"/>
    </location>
</feature>
<dbReference type="Pfam" id="PF13596">
    <property type="entry name" value="PAS_10"/>
    <property type="match status" value="1"/>
</dbReference>
<dbReference type="EMBL" id="JACWUN010000013">
    <property type="protein sequence ID" value="MBD1401243.1"/>
    <property type="molecule type" value="Genomic_DNA"/>
</dbReference>
<dbReference type="GO" id="GO:0008757">
    <property type="term" value="F:S-adenosylmethionine-dependent methyltransferase activity"/>
    <property type="evidence" value="ECO:0007669"/>
    <property type="project" value="InterPro"/>
</dbReference>
<dbReference type="SUPFAM" id="SSF52738">
    <property type="entry name" value="Methylesterase CheB, C-terminal domain"/>
    <property type="match status" value="1"/>
</dbReference>
<gene>
    <name evidence="7" type="ORF">ICT70_11205</name>
</gene>
<dbReference type="InterPro" id="IPR001610">
    <property type="entry name" value="PAC"/>
</dbReference>
<dbReference type="GO" id="GO:0006935">
    <property type="term" value="P:chemotaxis"/>
    <property type="evidence" value="ECO:0007669"/>
    <property type="project" value="UniProtKB-UniRule"/>
</dbReference>
<evidence type="ECO:0000313" key="7">
    <source>
        <dbReference type="EMBL" id="MBD1401243.1"/>
    </source>
</evidence>
<dbReference type="AlphaFoldDB" id="A0A8J6QRX5"/>
<dbReference type="Pfam" id="PF01739">
    <property type="entry name" value="CheR"/>
    <property type="match status" value="1"/>
</dbReference>
<dbReference type="Gene3D" id="3.30.450.20">
    <property type="entry name" value="PAS domain"/>
    <property type="match status" value="4"/>
</dbReference>
<dbReference type="Proteomes" id="UP000632828">
    <property type="component" value="Unassembled WGS sequence"/>
</dbReference>
<dbReference type="SMART" id="SM00086">
    <property type="entry name" value="PAC"/>
    <property type="match status" value="3"/>
</dbReference>
<dbReference type="PRINTS" id="PR00996">
    <property type="entry name" value="CHERMTFRASE"/>
</dbReference>
<dbReference type="CDD" id="cd00130">
    <property type="entry name" value="PAS"/>
    <property type="match status" value="1"/>
</dbReference>
<dbReference type="InterPro" id="IPR022642">
    <property type="entry name" value="CheR_C"/>
</dbReference>
<dbReference type="SMART" id="SM00138">
    <property type="entry name" value="MeTrc"/>
    <property type="match status" value="1"/>
</dbReference>
<evidence type="ECO:0000313" key="8">
    <source>
        <dbReference type="Proteomes" id="UP000632828"/>
    </source>
</evidence>
<dbReference type="SUPFAM" id="SSF53335">
    <property type="entry name" value="S-adenosyl-L-methionine-dependent methyltransferases"/>
    <property type="match status" value="1"/>
</dbReference>
<dbReference type="Pfam" id="PF08447">
    <property type="entry name" value="PAS_3"/>
    <property type="match status" value="1"/>
</dbReference>
<dbReference type="Pfam" id="PF01339">
    <property type="entry name" value="CheB_methylest"/>
    <property type="match status" value="1"/>
</dbReference>
<dbReference type="PANTHER" id="PTHR24422">
    <property type="entry name" value="CHEMOTAXIS PROTEIN METHYLTRANSFERASE"/>
    <property type="match status" value="1"/>
</dbReference>
<keyword evidence="8" id="KW-1185">Reference proteome</keyword>
<dbReference type="InterPro" id="IPR035965">
    <property type="entry name" value="PAS-like_dom_sf"/>
</dbReference>
<dbReference type="InterPro" id="IPR050903">
    <property type="entry name" value="Bact_Chemotaxis_MeTrfase"/>
</dbReference>
<comment type="caution">
    <text evidence="7">The sequence shown here is derived from an EMBL/GenBank/DDBJ whole genome shotgun (WGS) entry which is preliminary data.</text>
</comment>
<feature type="active site" evidence="1">
    <location>
        <position position="53"/>
    </location>
</feature>
<keyword evidence="1" id="KW-0145">Chemotaxis</keyword>
<dbReference type="PROSITE" id="PS50112">
    <property type="entry name" value="PAS"/>
    <property type="match status" value="1"/>
</dbReference>
<feature type="domain" description="PAS" evidence="3">
    <location>
        <begin position="1005"/>
        <end position="1051"/>
    </location>
</feature>
<dbReference type="Gene3D" id="2.10.70.100">
    <property type="match status" value="1"/>
</dbReference>
<evidence type="ECO:0000259" key="3">
    <source>
        <dbReference type="PROSITE" id="PS50112"/>
    </source>
</evidence>
<keyword evidence="1" id="KW-0378">Hydrolase</keyword>
<dbReference type="Gene3D" id="3.40.50.180">
    <property type="entry name" value="Methylesterase CheB, C-terminal domain"/>
    <property type="match status" value="1"/>
</dbReference>
<organism evidence="7 8">
    <name type="scientific">Pelovirga terrestris</name>
    <dbReference type="NCBI Taxonomy" id="2771352"/>
    <lineage>
        <taxon>Bacteria</taxon>
        <taxon>Pseudomonadati</taxon>
        <taxon>Thermodesulfobacteriota</taxon>
        <taxon>Desulfuromonadia</taxon>
        <taxon>Geobacterales</taxon>
        <taxon>Geobacteraceae</taxon>
        <taxon>Pelovirga</taxon>
    </lineage>
</organism>
<feature type="domain" description="CheB-type methylesterase" evidence="5">
    <location>
        <begin position="36"/>
        <end position="230"/>
    </location>
</feature>
<dbReference type="Gene3D" id="3.40.50.150">
    <property type="entry name" value="Vaccinia Virus protein VP39"/>
    <property type="match status" value="1"/>
</dbReference>
<dbReference type="InterPro" id="IPR000780">
    <property type="entry name" value="CheR_MeTrfase"/>
</dbReference>
<keyword evidence="2" id="KW-0175">Coiled coil</keyword>
<dbReference type="CDD" id="cd16434">
    <property type="entry name" value="CheB-CheR_fusion"/>
    <property type="match status" value="1"/>
</dbReference>
<evidence type="ECO:0000256" key="1">
    <source>
        <dbReference type="PROSITE-ProRule" id="PRU00050"/>
    </source>
</evidence>
<dbReference type="NCBIfam" id="TIGR00229">
    <property type="entry name" value="sensory_box"/>
    <property type="match status" value="2"/>
</dbReference>
<evidence type="ECO:0000259" key="4">
    <source>
        <dbReference type="PROSITE" id="PS50113"/>
    </source>
</evidence>
<dbReference type="SUPFAM" id="SSF55785">
    <property type="entry name" value="PYP-like sensor domain (PAS domain)"/>
    <property type="match status" value="4"/>
</dbReference>
<proteinExistence type="predicted"/>
<dbReference type="InterPro" id="IPR022641">
    <property type="entry name" value="CheR_N"/>
</dbReference>
<dbReference type="Pfam" id="PF03705">
    <property type="entry name" value="CheR_N"/>
    <property type="match status" value="1"/>
</dbReference>
<feature type="coiled-coil region" evidence="2">
    <location>
        <begin position="680"/>
        <end position="767"/>
    </location>
</feature>
<accession>A0A8J6QRX5</accession>
<dbReference type="InterPro" id="IPR029063">
    <property type="entry name" value="SAM-dependent_MTases_sf"/>
</dbReference>
<sequence length="1255" mass="141456">MTPDSEPGKNAAVKLPPNAKIDMIPDLPNTAIAEQPEPSKCAEGFSIVGIGASAGGLEAIEAFFEAMPVDSGIAFVVVQHLSPDYKSLMVELLSRKTAIPVQRAEDGMRVEANNIYLIPPKKTLTVFHQRLLLEDKKPRESNSLPVDIFLRSLADDQGERAVAVILSGTGSDGTRGVRAVKESGGLVMIQDEDSAKFDGMPRAAASTGLADFILPPHKMPSQLLACLRHPYAARQDRQREALAEETGMTRLFSLLRAKTKVDFTYYKPSTIVRRVERRIAVTQSDDLDAYVRYAGQTPAEVSALYRELLIGVTNFFRDPTVWALLREQILPKLFTDSNKSEMRFWVAGCSTGEEAYTLAIICREVLEATGLARDIKIFATDIDRDAITKAGIGLYPESITADLTPTLLTKYFHRRGDDYQVTRSLREMVVFAQHNLVKDPPFPRIDMVSCRNLLIYLQTNLQRRALEMFAFSLRSGGILLQGTSETVGEMDTYFQAIDRKACIFQSLGKAQVRSSPADLQLLAPREHTRAPATPSFSRGSRSAARGHERLLERLLDSLSELYVPLAVIVDENLEMLHTLGNPSGVFRVPAGRVVYDISKMVERELAIPLATGIQKVLRSGEELIYSNVRLHEGDTARKMRLRMRPLTGSKNDEDLVVVFFEDIQEHRSDEGDMPDEYDLDAETLQRLQDLEQDLQFTRENLQATIEELETSNEELQATNEELISSNEELQSTNEELQSTNEELYTVNSEYQSKIIELTEARNDVENLLSSSQIGTLILDEDMQIRHYSPQTAEVFNLVESDIGRPLQHLSHSLCDLDAVEMARKSQQQECTIEREARNKDGRWYLVRAMPYHIGNQMVAGVVITLVEITKQKLALEALQSKEHDLKESQRIAHVGSWRLDVATNEVSWTEELYKMYGFDPSLPVPPYTEHMKLFTPESWERLSTALAHTSQTGIPYTLELETVKKDGTNGWMWVQGEAEVDTAGKAVGIWGAAQDITERKQTEEMLTKLLRAVEQSVSTIVITDMDGNIEYANPQFEKTTGYSVEEALGQNPRMLKSDHTKPQEYQELWEMILSGKEWRGEFHNQRKDGSTYWEYATISPIRDTTGKITHFLAVKEDITARIDYEKQFKRNQAQQRRQRELLDAAEKAAHMGSWSWDLKADSMTWSNNLYRLLQRDPKQGVPNFFDDGTLFTAESLEQLQQALADARENGASHQFKLSVLRSDGTTRPYMASVKTQVDDAGTDSHLYGSLQEIQP</sequence>
<feature type="active site" evidence="1">
    <location>
        <position position="80"/>
    </location>
</feature>
<dbReference type="InterPro" id="IPR000673">
    <property type="entry name" value="Sig_transdc_resp-reg_Me-estase"/>
</dbReference>
<evidence type="ECO:0000259" key="6">
    <source>
        <dbReference type="PROSITE" id="PS50123"/>
    </source>
</evidence>
<dbReference type="InterPro" id="IPR035909">
    <property type="entry name" value="CheB_C"/>
</dbReference>
<dbReference type="SMART" id="SM00091">
    <property type="entry name" value="PAS"/>
    <property type="match status" value="3"/>
</dbReference>
<dbReference type="Pfam" id="PF13426">
    <property type="entry name" value="PAS_9"/>
    <property type="match status" value="1"/>
</dbReference>
<dbReference type="InterPro" id="IPR013655">
    <property type="entry name" value="PAS_fold_3"/>
</dbReference>
<dbReference type="PROSITE" id="PS50113">
    <property type="entry name" value="PAC"/>
    <property type="match status" value="2"/>
</dbReference>
<protein>
    <submittedName>
        <fullName evidence="7">PAS domain S-box protein</fullName>
    </submittedName>
</protein>
<dbReference type="PROSITE" id="PS50123">
    <property type="entry name" value="CHER"/>
    <property type="match status" value="1"/>
</dbReference>
<dbReference type="GO" id="GO:0005737">
    <property type="term" value="C:cytoplasm"/>
    <property type="evidence" value="ECO:0007669"/>
    <property type="project" value="InterPro"/>
</dbReference>
<feature type="domain" description="PAC" evidence="4">
    <location>
        <begin position="956"/>
        <end position="1008"/>
    </location>
</feature>